<dbReference type="PATRIC" id="fig|1088721.3.peg.4707"/>
<dbReference type="OrthoDB" id="164524at41297"/>
<dbReference type="eggNOG" id="ENOG5031CN5">
    <property type="taxonomic scope" value="Bacteria"/>
</dbReference>
<comment type="caution">
    <text evidence="1">The sequence shown here is derived from an EMBL/GenBank/DDBJ whole genome shotgun (WGS) entry which is preliminary data.</text>
</comment>
<dbReference type="EMBL" id="AGFM01000093">
    <property type="protein sequence ID" value="EHJ58226.1"/>
    <property type="molecule type" value="Genomic_DNA"/>
</dbReference>
<evidence type="ECO:0000313" key="2">
    <source>
        <dbReference type="Proteomes" id="UP000004030"/>
    </source>
</evidence>
<protein>
    <submittedName>
        <fullName evidence="1">Uncharacterized protein</fullName>
    </submittedName>
</protein>
<dbReference type="RefSeq" id="WP_007015701.1">
    <property type="nucleotide sequence ID" value="NZ_AGFM01000093.1"/>
</dbReference>
<proteinExistence type="predicted"/>
<organism evidence="1 2">
    <name type="scientific">Novosphingobium pentaromativorans US6-1</name>
    <dbReference type="NCBI Taxonomy" id="1088721"/>
    <lineage>
        <taxon>Bacteria</taxon>
        <taxon>Pseudomonadati</taxon>
        <taxon>Pseudomonadota</taxon>
        <taxon>Alphaproteobacteria</taxon>
        <taxon>Sphingomonadales</taxon>
        <taxon>Sphingomonadaceae</taxon>
        <taxon>Novosphingobium</taxon>
    </lineage>
</organism>
<name>G6EKC3_9SPHN</name>
<dbReference type="Proteomes" id="UP000004030">
    <property type="component" value="Unassembled WGS sequence"/>
</dbReference>
<evidence type="ECO:0000313" key="1">
    <source>
        <dbReference type="EMBL" id="EHJ58226.1"/>
    </source>
</evidence>
<dbReference type="KEGG" id="npn:JI59_25420"/>
<sequence>MSRETPLVSETMARLLAGKGQETLDQWAATIARAGELLATGEAVAEPAAAEPAYPWELTESCLEAPRHVWCAGAEDYATGAGQGAYFAAGFARDEDEFRRRIALEFGRELAHRARLAKGSVQVPFADFFLSPVMRSTLEQFGRGENPPASMVFFARYAENRS</sequence>
<accession>G6EKC3</accession>
<reference evidence="1 2" key="1">
    <citation type="journal article" date="2012" name="J. Bacteriol.">
        <title>Genome sequence of benzo(a)pyrene-degrading bacterium Novosphingobium pentaromativorans US6-1.</title>
        <authorList>
            <person name="Luo Y.R."/>
            <person name="Kang S.G."/>
            <person name="Kim S.J."/>
            <person name="Kim M.R."/>
            <person name="Li N."/>
            <person name="Lee J.H."/>
            <person name="Kwon K.K."/>
        </authorList>
    </citation>
    <scope>NUCLEOTIDE SEQUENCE [LARGE SCALE GENOMIC DNA]</scope>
    <source>
        <strain evidence="1 2">US6-1</strain>
    </source>
</reference>
<keyword evidence="2" id="KW-1185">Reference proteome</keyword>
<dbReference type="AlphaFoldDB" id="G6EKC3"/>
<gene>
    <name evidence="1" type="ORF">NSU_4794</name>
</gene>